<dbReference type="KEGG" id="psim:KR76_20395"/>
<dbReference type="GO" id="GO:0005524">
    <property type="term" value="F:ATP binding"/>
    <property type="evidence" value="ECO:0007669"/>
    <property type="project" value="UniProtKB-KW"/>
</dbReference>
<dbReference type="Pfam" id="PF00501">
    <property type="entry name" value="AMP-binding"/>
    <property type="match status" value="1"/>
</dbReference>
<dbReference type="PANTHER" id="PTHR43107">
    <property type="entry name" value="LONG-CHAIN FATTY ACID TRANSPORT PROTEIN"/>
    <property type="match status" value="1"/>
</dbReference>
<dbReference type="PANTHER" id="PTHR43107:SF15">
    <property type="entry name" value="FATTY ACID TRANSPORT PROTEIN 3, ISOFORM A"/>
    <property type="match status" value="1"/>
</dbReference>
<protein>
    <submittedName>
        <fullName evidence="5">Long-chain fatty-acid-CoA ligase, Mycobacterial subgroup FadD17</fullName>
        <ecNumber evidence="5">6.2.1.3</ecNumber>
    </submittedName>
</protein>
<dbReference type="Gene3D" id="3.30.300.30">
    <property type="match status" value="1"/>
</dbReference>
<evidence type="ECO:0000256" key="4">
    <source>
        <dbReference type="ARBA" id="ARBA00022840"/>
    </source>
</evidence>
<accession>A0A0A1DMB7</accession>
<dbReference type="HOGENOM" id="CLU_000022_59_10_11"/>
<dbReference type="AlphaFoldDB" id="A0A0A1DMB7"/>
<comment type="similarity">
    <text evidence="1">Belongs to the ATP-dependent AMP-binding enzyme family.</text>
</comment>
<evidence type="ECO:0000256" key="3">
    <source>
        <dbReference type="ARBA" id="ARBA00022741"/>
    </source>
</evidence>
<dbReference type="InterPro" id="IPR000873">
    <property type="entry name" value="AMP-dep_synth/lig_dom"/>
</dbReference>
<dbReference type="OrthoDB" id="9803968at2"/>
<organism evidence="5 6">
    <name type="scientific">Nocardioides simplex</name>
    <name type="common">Arthrobacter simplex</name>
    <dbReference type="NCBI Taxonomy" id="2045"/>
    <lineage>
        <taxon>Bacteria</taxon>
        <taxon>Bacillati</taxon>
        <taxon>Actinomycetota</taxon>
        <taxon>Actinomycetes</taxon>
        <taxon>Propionibacteriales</taxon>
        <taxon>Nocardioidaceae</taxon>
        <taxon>Pimelobacter</taxon>
    </lineage>
</organism>
<evidence type="ECO:0000256" key="1">
    <source>
        <dbReference type="ARBA" id="ARBA00006432"/>
    </source>
</evidence>
<dbReference type="PROSITE" id="PS00455">
    <property type="entry name" value="AMP_BINDING"/>
    <property type="match status" value="1"/>
</dbReference>
<dbReference type="GO" id="GO:0005324">
    <property type="term" value="F:long-chain fatty acid transmembrane transporter activity"/>
    <property type="evidence" value="ECO:0007669"/>
    <property type="project" value="TreeGrafter"/>
</dbReference>
<dbReference type="EC" id="6.2.1.3" evidence="5"/>
<dbReference type="InterPro" id="IPR025110">
    <property type="entry name" value="AMP-bd_C"/>
</dbReference>
<dbReference type="GO" id="GO:0044539">
    <property type="term" value="P:long-chain fatty acid import into cell"/>
    <property type="evidence" value="ECO:0007669"/>
    <property type="project" value="TreeGrafter"/>
</dbReference>
<dbReference type="GO" id="GO:0004467">
    <property type="term" value="F:long-chain fatty acid-CoA ligase activity"/>
    <property type="evidence" value="ECO:0007669"/>
    <property type="project" value="UniProtKB-EC"/>
</dbReference>
<dbReference type="STRING" id="2045.KR76_20395"/>
<keyword evidence="2 5" id="KW-0436">Ligase</keyword>
<dbReference type="InterPro" id="IPR042099">
    <property type="entry name" value="ANL_N_sf"/>
</dbReference>
<evidence type="ECO:0000256" key="2">
    <source>
        <dbReference type="ARBA" id="ARBA00022598"/>
    </source>
</evidence>
<dbReference type="Proteomes" id="UP000030300">
    <property type="component" value="Chromosome"/>
</dbReference>
<dbReference type="EMBL" id="CP009896">
    <property type="protein sequence ID" value="AIY18531.1"/>
    <property type="molecule type" value="Genomic_DNA"/>
</dbReference>
<evidence type="ECO:0000313" key="5">
    <source>
        <dbReference type="EMBL" id="AIY18531.1"/>
    </source>
</evidence>
<keyword evidence="4" id="KW-0067">ATP-binding</keyword>
<name>A0A0A1DMB7_NOCSI</name>
<dbReference type="InterPro" id="IPR020845">
    <property type="entry name" value="AMP-binding_CS"/>
</dbReference>
<proteinExistence type="inferred from homology"/>
<dbReference type="Pfam" id="PF13193">
    <property type="entry name" value="AMP-binding_C"/>
    <property type="match status" value="1"/>
</dbReference>
<reference evidence="5 6" key="1">
    <citation type="journal article" date="2015" name="Genome Announc.">
        <title>Complete Genome Sequence of Steroid-Transforming Nocardioides simplex VKM Ac-2033D.</title>
        <authorList>
            <person name="Shtratnikova V.Y."/>
            <person name="Schelkunov M.I."/>
            <person name="Pekov Y.A."/>
            <person name="Fokina V.V."/>
            <person name="Logacheva M.D."/>
            <person name="Sokolov S.L."/>
            <person name="Bragin E.Y."/>
            <person name="Ashapkin V.V."/>
            <person name="Donova M.V."/>
        </authorList>
    </citation>
    <scope>NUCLEOTIDE SEQUENCE [LARGE SCALE GENOMIC DNA]</scope>
    <source>
        <strain evidence="5 6">VKM Ac-2033D</strain>
    </source>
</reference>
<evidence type="ECO:0000313" key="6">
    <source>
        <dbReference type="Proteomes" id="UP000030300"/>
    </source>
</evidence>
<keyword evidence="3" id="KW-0547">Nucleotide-binding</keyword>
<dbReference type="GO" id="GO:0005886">
    <property type="term" value="C:plasma membrane"/>
    <property type="evidence" value="ECO:0007669"/>
    <property type="project" value="TreeGrafter"/>
</dbReference>
<dbReference type="InterPro" id="IPR045851">
    <property type="entry name" value="AMP-bd_C_sf"/>
</dbReference>
<dbReference type="SUPFAM" id="SSF56801">
    <property type="entry name" value="Acetyl-CoA synthetase-like"/>
    <property type="match status" value="1"/>
</dbReference>
<dbReference type="Gene3D" id="3.40.50.12780">
    <property type="entry name" value="N-terminal domain of ligase-like"/>
    <property type="match status" value="1"/>
</dbReference>
<dbReference type="GeneID" id="96611157"/>
<sequence length="529" mass="56209">MADTVQGLLLAHAERDTVGLKHGDDTWTWREVVAGGAARAHVVRDLARPGKPLHVGVLLPNSPEMALAITAGAIGGHITVGINATRRGAALAADVRRADCQVLLTDAAHLPLLDGLDLGGAVVVDTDAASWGDAVAAAPTTTDGFPVAQTMDTFMLIFTSGTSGEPKAVQVAHFMVVMAGTVLVDKYGLGPGDVAYCSMPLFHSNAVMAGYAVSAASGAALALAEFSASSFLDDVRRYGATYLNYVGKPLAYVLATPARPDDADNPLRFAFGNEASDRDIREFAQRFGCSVWDGFGSTESAVIITRTEDTPLGSIGVPFDGVAVYDRVARTECPRAVRDESGRVVNLDEAVGELVNTQGAGFFAGYYNDERATAERLDGGMYWSGDLAYRDADGFVYLAGRTDDWLRVDGENLAAAPLEQLLLRHDAISQAAVYAVTDERVGDQVMCALVLRSGAVLTPADLAGFLAEQPDLSPKAWPRHVRIADALPSTATNKVLKRELRAEGLATSDLLWSRGERDHVYAETVRERA</sequence>
<dbReference type="eggNOG" id="COG0318">
    <property type="taxonomic scope" value="Bacteria"/>
</dbReference>
<dbReference type="RefSeq" id="WP_038680854.1">
    <property type="nucleotide sequence ID" value="NZ_BJMC01000010.1"/>
</dbReference>
<keyword evidence="6" id="KW-1185">Reference proteome</keyword>
<gene>
    <name evidence="5" type="ORF">KR76_20395</name>
</gene>